<gene>
    <name evidence="2" type="ORF">RhiirC2_521207</name>
</gene>
<organism evidence="2 3">
    <name type="scientific">Rhizophagus irregularis</name>
    <dbReference type="NCBI Taxonomy" id="588596"/>
    <lineage>
        <taxon>Eukaryota</taxon>
        <taxon>Fungi</taxon>
        <taxon>Fungi incertae sedis</taxon>
        <taxon>Mucoromycota</taxon>
        <taxon>Glomeromycotina</taxon>
        <taxon>Glomeromycetes</taxon>
        <taxon>Glomerales</taxon>
        <taxon>Glomeraceae</taxon>
        <taxon>Rhizophagus</taxon>
    </lineage>
</organism>
<dbReference type="AlphaFoldDB" id="A0A2N1N4Q7"/>
<evidence type="ECO:0000256" key="1">
    <source>
        <dbReference type="SAM" id="MobiDB-lite"/>
    </source>
</evidence>
<dbReference type="VEuPathDB" id="FungiDB:FUN_010406"/>
<dbReference type="Proteomes" id="UP000233469">
    <property type="component" value="Unassembled WGS sequence"/>
</dbReference>
<feature type="compositionally biased region" description="Basic residues" evidence="1">
    <location>
        <begin position="207"/>
        <end position="218"/>
    </location>
</feature>
<name>A0A2N1N4Q7_9GLOM</name>
<accession>A0A2N1N4Q7</accession>
<comment type="caution">
    <text evidence="2">The sequence shown here is derived from an EMBL/GenBank/DDBJ whole genome shotgun (WGS) entry which is preliminary data.</text>
</comment>
<feature type="region of interest" description="Disordered" evidence="1">
    <location>
        <begin position="188"/>
        <end position="230"/>
    </location>
</feature>
<sequence>MNKMVKILIFVLQMDSNLKKLESEINRFLKSSENNKEVSVDLISKFQNDSYEPKYVVDTIVNYRNALKDTHFKFEFAFKLYYILKYYENNVDNYVKEYKKQIFGDDIININAEMKVEKNLHHKTILIVLRIFHIFNYLESKGCFGIYKLFKVNTREISLIKKYEFEEFIKKLDENLLSNYNKDLKAWSDKRGSGPNPNLVKSNQETKRKKRNYRRKKEKKENPIKVQKSKKGEFKKIVNILPKLENESDGTDDTIIGDPVYENEINNN</sequence>
<dbReference type="EMBL" id="LLXL01000790">
    <property type="protein sequence ID" value="PKK68893.1"/>
    <property type="molecule type" value="Genomic_DNA"/>
</dbReference>
<protein>
    <submittedName>
        <fullName evidence="2">Uncharacterized protein</fullName>
    </submittedName>
</protein>
<evidence type="ECO:0000313" key="3">
    <source>
        <dbReference type="Proteomes" id="UP000233469"/>
    </source>
</evidence>
<reference evidence="2 3" key="2">
    <citation type="submission" date="2017-10" db="EMBL/GenBank/DDBJ databases">
        <title>Extensive intraspecific genome diversity in a model arbuscular mycorrhizal fungus.</title>
        <authorList>
            <person name="Chen E.C.H."/>
            <person name="Morin E."/>
            <person name="Baudet D."/>
            <person name="Noel J."/>
            <person name="Ndikumana S."/>
            <person name="Charron P."/>
            <person name="St-Onge C."/>
            <person name="Giorgi J."/>
            <person name="Grigoriev I.V."/>
            <person name="Roux C."/>
            <person name="Martin F.M."/>
            <person name="Corradi N."/>
        </authorList>
    </citation>
    <scope>NUCLEOTIDE SEQUENCE [LARGE SCALE GENOMIC DNA]</scope>
    <source>
        <strain evidence="2 3">C2</strain>
    </source>
</reference>
<proteinExistence type="predicted"/>
<evidence type="ECO:0000313" key="2">
    <source>
        <dbReference type="EMBL" id="PKK68893.1"/>
    </source>
</evidence>
<reference evidence="2 3" key="1">
    <citation type="submission" date="2016-04" db="EMBL/GenBank/DDBJ databases">
        <title>Genome analyses suggest a sexual origin of heterokaryosis in a supposedly ancient asexual fungus.</title>
        <authorList>
            <person name="Ropars J."/>
            <person name="Sedzielewska K."/>
            <person name="Noel J."/>
            <person name="Charron P."/>
            <person name="Farinelli L."/>
            <person name="Marton T."/>
            <person name="Kruger M."/>
            <person name="Pelin A."/>
            <person name="Brachmann A."/>
            <person name="Corradi N."/>
        </authorList>
    </citation>
    <scope>NUCLEOTIDE SEQUENCE [LARGE SCALE GENOMIC DNA]</scope>
    <source>
        <strain evidence="2 3">C2</strain>
    </source>
</reference>
<feature type="region of interest" description="Disordered" evidence="1">
    <location>
        <begin position="246"/>
        <end position="268"/>
    </location>
</feature>